<organism evidence="2 3">
    <name type="scientific">Kibdelosporangium aridum</name>
    <dbReference type="NCBI Taxonomy" id="2030"/>
    <lineage>
        <taxon>Bacteria</taxon>
        <taxon>Bacillati</taxon>
        <taxon>Actinomycetota</taxon>
        <taxon>Actinomycetes</taxon>
        <taxon>Pseudonocardiales</taxon>
        <taxon>Pseudonocardiaceae</taxon>
        <taxon>Kibdelosporangium</taxon>
    </lineage>
</organism>
<dbReference type="InterPro" id="IPR034660">
    <property type="entry name" value="DinB/YfiT-like"/>
</dbReference>
<dbReference type="Proteomes" id="UP000192674">
    <property type="component" value="Unassembled WGS sequence"/>
</dbReference>
<dbReference type="RefSeq" id="WP_084425635.1">
    <property type="nucleotide sequence ID" value="NZ_FWXV01000001.1"/>
</dbReference>
<dbReference type="GO" id="GO:0046872">
    <property type="term" value="F:metal ion binding"/>
    <property type="evidence" value="ECO:0007669"/>
    <property type="project" value="InterPro"/>
</dbReference>
<proteinExistence type="predicted"/>
<evidence type="ECO:0000313" key="2">
    <source>
        <dbReference type="EMBL" id="SMC69624.1"/>
    </source>
</evidence>
<gene>
    <name evidence="2" type="ORF">SAMN05661093_01485</name>
</gene>
<dbReference type="InterPro" id="IPR017517">
    <property type="entry name" value="Maleyloyr_isom"/>
</dbReference>
<dbReference type="Pfam" id="PF11716">
    <property type="entry name" value="MDMPI_N"/>
    <property type="match status" value="1"/>
</dbReference>
<dbReference type="OrthoDB" id="5178565at2"/>
<evidence type="ECO:0000313" key="3">
    <source>
        <dbReference type="Proteomes" id="UP000192674"/>
    </source>
</evidence>
<name>A0A1W2B9V0_KIBAR</name>
<feature type="domain" description="Mycothiol-dependent maleylpyruvate isomerase metal-binding" evidence="1">
    <location>
        <begin position="5"/>
        <end position="88"/>
    </location>
</feature>
<dbReference type="InterPro" id="IPR024344">
    <property type="entry name" value="MDMPI_metal-binding"/>
</dbReference>
<dbReference type="AlphaFoldDB" id="A0A1W2B9V0"/>
<dbReference type="NCBIfam" id="TIGR03083">
    <property type="entry name" value="maleylpyruvate isomerase family mycothiol-dependent enzyme"/>
    <property type="match status" value="1"/>
</dbReference>
<dbReference type="Gene3D" id="1.20.120.450">
    <property type="entry name" value="dinb family like domain"/>
    <property type="match status" value="1"/>
</dbReference>
<evidence type="ECO:0000259" key="1">
    <source>
        <dbReference type="Pfam" id="PF11716"/>
    </source>
</evidence>
<dbReference type="SUPFAM" id="SSF109854">
    <property type="entry name" value="DinB/YfiT-like putative metalloenzymes"/>
    <property type="match status" value="1"/>
</dbReference>
<reference evidence="2 3" key="1">
    <citation type="submission" date="2017-04" db="EMBL/GenBank/DDBJ databases">
        <authorList>
            <person name="Afonso C.L."/>
            <person name="Miller P.J."/>
            <person name="Scott M.A."/>
            <person name="Spackman E."/>
            <person name="Goraichik I."/>
            <person name="Dimitrov K.M."/>
            <person name="Suarez D.L."/>
            <person name="Swayne D.E."/>
        </authorList>
    </citation>
    <scope>NUCLEOTIDE SEQUENCE [LARGE SCALE GENOMIC DNA]</scope>
    <source>
        <strain evidence="2 3">DSM 43828</strain>
    </source>
</reference>
<keyword evidence="3" id="KW-1185">Reference proteome</keyword>
<dbReference type="EMBL" id="FWXV01000001">
    <property type="protein sequence ID" value="SMC69624.1"/>
    <property type="molecule type" value="Genomic_DNA"/>
</dbReference>
<accession>A0A1W2B9V0</accession>
<protein>
    <submittedName>
        <fullName evidence="2">TIGR03083 family protein</fullName>
    </submittedName>
</protein>
<sequence>MTHATQERADLADLLDTLTEEQWQTQSLCSDWTVRDVVAHHLSYDELTWSGTLKRVARGKFGLNGTNAVGVREDTRGPRELLEVLRAHLRPRGLVTAFGGMVALLDCMIHQQDIRRPLGMPREIPRERLRIALGLAMKAPPIRAFVRARGLRLVATDVDWTRGSGPEVRGPGEAVLMAVAGRRVALDELSGPGTARLAARM</sequence>